<dbReference type="EMBL" id="FXTH01000008">
    <property type="protein sequence ID" value="SMO64861.1"/>
    <property type="molecule type" value="Genomic_DNA"/>
</dbReference>
<reference evidence="1 2" key="1">
    <citation type="submission" date="2017-05" db="EMBL/GenBank/DDBJ databases">
        <authorList>
            <person name="Varghese N."/>
            <person name="Submissions S."/>
        </authorList>
    </citation>
    <scope>NUCLEOTIDE SEQUENCE [LARGE SCALE GENOMIC DNA]</scope>
    <source>
        <strain evidence="1 2">DSM 21194</strain>
    </source>
</reference>
<dbReference type="AlphaFoldDB" id="A0A521D1I1"/>
<keyword evidence="2" id="KW-1185">Reference proteome</keyword>
<name>A0A521D1I1_9BACT</name>
<evidence type="ECO:0000313" key="1">
    <source>
        <dbReference type="EMBL" id="SMO64861.1"/>
    </source>
</evidence>
<sequence length="37" mass="4498">MMINVFIIDMVESMYMLVVCQVKIPFLIQYARFFCFL</sequence>
<protein>
    <submittedName>
        <fullName evidence="1">Uncharacterized protein</fullName>
    </submittedName>
</protein>
<dbReference type="Proteomes" id="UP000317593">
    <property type="component" value="Unassembled WGS sequence"/>
</dbReference>
<accession>A0A521D1I1</accession>
<gene>
    <name evidence="1" type="ORF">SAMN06265218_10848</name>
</gene>
<evidence type="ECO:0000313" key="2">
    <source>
        <dbReference type="Proteomes" id="UP000317593"/>
    </source>
</evidence>
<organism evidence="1 2">
    <name type="scientific">Fodinibius sediminis</name>
    <dbReference type="NCBI Taxonomy" id="1214077"/>
    <lineage>
        <taxon>Bacteria</taxon>
        <taxon>Pseudomonadati</taxon>
        <taxon>Balneolota</taxon>
        <taxon>Balneolia</taxon>
        <taxon>Balneolales</taxon>
        <taxon>Balneolaceae</taxon>
        <taxon>Fodinibius</taxon>
    </lineage>
</organism>
<proteinExistence type="predicted"/>